<comment type="cofactor">
    <cofactor evidence="2">
        <name>Mg(2+)</name>
        <dbReference type="ChEBI" id="CHEBI:18420"/>
    </cofactor>
</comment>
<dbReference type="InterPro" id="IPR045121">
    <property type="entry name" value="CoAse"/>
</dbReference>
<keyword evidence="3" id="KW-0479">Metal-binding</keyword>
<dbReference type="Pfam" id="PF00293">
    <property type="entry name" value="NUDIX"/>
    <property type="match status" value="1"/>
</dbReference>
<sequence>MPSIRMKEGEIPAKQAAVLVPLCISNGHASLLYTLRSRAMSKNAGQISFPGGMRDDADADLVETAVREAHEELGIDRKVVDVWCMGKFIGTWDKSMGVMPVVGFVGEIEVNKLQINPKEVEEVFCVPLREFCNPRNAGYTKFLKGYSLPVFTYHGHQIWGLTAMITHVLLSALLQEKYTKHASKLFRFFTKVG</sequence>
<evidence type="ECO:0000313" key="8">
    <source>
        <dbReference type="EMBL" id="KAG8236269.1"/>
    </source>
</evidence>
<dbReference type="InterPro" id="IPR000086">
    <property type="entry name" value="NUDIX_hydrolase_dom"/>
</dbReference>
<dbReference type="CDD" id="cd03426">
    <property type="entry name" value="NUDIX_CoAse_Nudt7"/>
    <property type="match status" value="1"/>
</dbReference>
<reference evidence="8" key="1">
    <citation type="submission" date="2013-04" db="EMBL/GenBank/DDBJ databases">
        <authorList>
            <person name="Qu J."/>
            <person name="Murali S.C."/>
            <person name="Bandaranaike D."/>
            <person name="Bellair M."/>
            <person name="Blankenburg K."/>
            <person name="Chao H."/>
            <person name="Dinh H."/>
            <person name="Doddapaneni H."/>
            <person name="Downs B."/>
            <person name="Dugan-Rocha S."/>
            <person name="Elkadiri S."/>
            <person name="Gnanaolivu R.D."/>
            <person name="Hernandez B."/>
            <person name="Javaid M."/>
            <person name="Jayaseelan J.C."/>
            <person name="Lee S."/>
            <person name="Li M."/>
            <person name="Ming W."/>
            <person name="Munidasa M."/>
            <person name="Muniz J."/>
            <person name="Nguyen L."/>
            <person name="Ongeri F."/>
            <person name="Osuji N."/>
            <person name="Pu L.-L."/>
            <person name="Puazo M."/>
            <person name="Qu C."/>
            <person name="Quiroz J."/>
            <person name="Raj R."/>
            <person name="Weissenberger G."/>
            <person name="Xin Y."/>
            <person name="Zou X."/>
            <person name="Han Y."/>
            <person name="Richards S."/>
            <person name="Worley K."/>
            <person name="Muzny D."/>
            <person name="Gibbs R."/>
        </authorList>
    </citation>
    <scope>NUCLEOTIDE SEQUENCE</scope>
    <source>
        <strain evidence="8">Sampled in the wild</strain>
    </source>
</reference>
<dbReference type="InterPro" id="IPR015797">
    <property type="entry name" value="NUDIX_hydrolase-like_dom_sf"/>
</dbReference>
<dbReference type="PANTHER" id="PTHR12992">
    <property type="entry name" value="NUDIX HYDROLASE"/>
    <property type="match status" value="1"/>
</dbReference>
<protein>
    <recommendedName>
        <fullName evidence="7">Nudix hydrolase domain-containing protein</fullName>
    </recommendedName>
</protein>
<gene>
    <name evidence="8" type="ORF">J437_LFUL016492</name>
</gene>
<keyword evidence="9" id="KW-1185">Reference proteome</keyword>
<dbReference type="GO" id="GO:0010945">
    <property type="term" value="F:coenzyme A diphosphatase activity"/>
    <property type="evidence" value="ECO:0007669"/>
    <property type="project" value="InterPro"/>
</dbReference>
<evidence type="ECO:0000256" key="5">
    <source>
        <dbReference type="ARBA" id="ARBA00022842"/>
    </source>
</evidence>
<evidence type="ECO:0000256" key="4">
    <source>
        <dbReference type="ARBA" id="ARBA00022801"/>
    </source>
</evidence>
<name>A0A8K0PA77_LADFU</name>
<evidence type="ECO:0000256" key="6">
    <source>
        <dbReference type="ARBA" id="ARBA00023211"/>
    </source>
</evidence>
<dbReference type="Proteomes" id="UP000792457">
    <property type="component" value="Unassembled WGS sequence"/>
</dbReference>
<evidence type="ECO:0000313" key="9">
    <source>
        <dbReference type="Proteomes" id="UP000792457"/>
    </source>
</evidence>
<comment type="cofactor">
    <cofactor evidence="1">
        <name>Mn(2+)</name>
        <dbReference type="ChEBI" id="CHEBI:29035"/>
    </cofactor>
</comment>
<dbReference type="SUPFAM" id="SSF55811">
    <property type="entry name" value="Nudix"/>
    <property type="match status" value="1"/>
</dbReference>
<dbReference type="Gene3D" id="3.90.79.10">
    <property type="entry name" value="Nucleoside Triphosphate Pyrophosphohydrolase"/>
    <property type="match status" value="1"/>
</dbReference>
<dbReference type="PROSITE" id="PS51462">
    <property type="entry name" value="NUDIX"/>
    <property type="match status" value="1"/>
</dbReference>
<feature type="domain" description="Nudix hydrolase" evidence="7">
    <location>
        <begin position="13"/>
        <end position="152"/>
    </location>
</feature>
<evidence type="ECO:0000259" key="7">
    <source>
        <dbReference type="PROSITE" id="PS51462"/>
    </source>
</evidence>
<dbReference type="OrthoDB" id="206213at2759"/>
<evidence type="ECO:0000256" key="2">
    <source>
        <dbReference type="ARBA" id="ARBA00001946"/>
    </source>
</evidence>
<dbReference type="GO" id="GO:0046872">
    <property type="term" value="F:metal ion binding"/>
    <property type="evidence" value="ECO:0007669"/>
    <property type="project" value="UniProtKB-KW"/>
</dbReference>
<proteinExistence type="predicted"/>
<keyword evidence="4" id="KW-0378">Hydrolase</keyword>
<dbReference type="AlphaFoldDB" id="A0A8K0PA77"/>
<evidence type="ECO:0000256" key="1">
    <source>
        <dbReference type="ARBA" id="ARBA00001936"/>
    </source>
</evidence>
<keyword evidence="6" id="KW-0464">Manganese</keyword>
<dbReference type="EMBL" id="KZ309004">
    <property type="protein sequence ID" value="KAG8236269.1"/>
    <property type="molecule type" value="Genomic_DNA"/>
</dbReference>
<evidence type="ECO:0000256" key="3">
    <source>
        <dbReference type="ARBA" id="ARBA00022723"/>
    </source>
</evidence>
<comment type="caution">
    <text evidence="8">The sequence shown here is derived from an EMBL/GenBank/DDBJ whole genome shotgun (WGS) entry which is preliminary data.</text>
</comment>
<dbReference type="PANTHER" id="PTHR12992:SF11">
    <property type="entry name" value="MITOCHONDRIAL COENZYME A DIPHOSPHATASE NUDT8"/>
    <property type="match status" value="1"/>
</dbReference>
<keyword evidence="5" id="KW-0460">Magnesium</keyword>
<organism evidence="8 9">
    <name type="scientific">Ladona fulva</name>
    <name type="common">Scarce chaser dragonfly</name>
    <name type="synonym">Libellula fulva</name>
    <dbReference type="NCBI Taxonomy" id="123851"/>
    <lineage>
        <taxon>Eukaryota</taxon>
        <taxon>Metazoa</taxon>
        <taxon>Ecdysozoa</taxon>
        <taxon>Arthropoda</taxon>
        <taxon>Hexapoda</taxon>
        <taxon>Insecta</taxon>
        <taxon>Pterygota</taxon>
        <taxon>Palaeoptera</taxon>
        <taxon>Odonata</taxon>
        <taxon>Epiprocta</taxon>
        <taxon>Anisoptera</taxon>
        <taxon>Libelluloidea</taxon>
        <taxon>Libellulidae</taxon>
        <taxon>Ladona</taxon>
    </lineage>
</organism>
<reference evidence="8" key="2">
    <citation type="submission" date="2017-10" db="EMBL/GenBank/DDBJ databases">
        <title>Ladona fulva Genome sequencing and assembly.</title>
        <authorList>
            <person name="Murali S."/>
            <person name="Richards S."/>
            <person name="Bandaranaike D."/>
            <person name="Bellair M."/>
            <person name="Blankenburg K."/>
            <person name="Chao H."/>
            <person name="Dinh H."/>
            <person name="Doddapaneni H."/>
            <person name="Dugan-Rocha S."/>
            <person name="Elkadiri S."/>
            <person name="Gnanaolivu R."/>
            <person name="Hernandez B."/>
            <person name="Skinner E."/>
            <person name="Javaid M."/>
            <person name="Lee S."/>
            <person name="Li M."/>
            <person name="Ming W."/>
            <person name="Munidasa M."/>
            <person name="Muniz J."/>
            <person name="Nguyen L."/>
            <person name="Hughes D."/>
            <person name="Osuji N."/>
            <person name="Pu L.-L."/>
            <person name="Puazo M."/>
            <person name="Qu C."/>
            <person name="Quiroz J."/>
            <person name="Raj R."/>
            <person name="Weissenberger G."/>
            <person name="Xin Y."/>
            <person name="Zou X."/>
            <person name="Han Y."/>
            <person name="Worley K."/>
            <person name="Muzny D."/>
            <person name="Gibbs R."/>
        </authorList>
    </citation>
    <scope>NUCLEOTIDE SEQUENCE</scope>
    <source>
        <strain evidence="8">Sampled in the wild</strain>
    </source>
</reference>
<accession>A0A8K0PA77</accession>